<protein>
    <recommendedName>
        <fullName evidence="9">RNA polymerase II subunit A C-terminal domain phosphatase SSU72</fullName>
        <shortName evidence="9">CTD phosphatase SSU72</shortName>
        <ecNumber evidence="9">3.1.3.16</ecNumber>
    </recommendedName>
</protein>
<keyword evidence="6 9" id="KW-0539">Nucleus</keyword>
<sequence>MSSSTLRVAVVCMSNMNWSMEAHSILKKKGFNVRSFGEGSCVTLPGLAPNLPVVYDFSTTYKQMHKDLLCKNRMHYRSNGKIKPGPERFQECRDPFDVIFTCAERVYKMVVKDLCAREQKTWQPVHVINVEIEDTLEAATLGALIICDLCQGVQKEDDMQSSLPKLLQAVKKKTGKSFLHTICFY</sequence>
<keyword evidence="4 9" id="KW-0378">Hydrolase</keyword>
<comment type="subcellular location">
    <subcellularLocation>
        <location evidence="1 9">Nucleus</location>
    </subcellularLocation>
</comment>
<dbReference type="Pfam" id="PF04722">
    <property type="entry name" value="Ssu72"/>
    <property type="match status" value="1"/>
</dbReference>
<gene>
    <name evidence="10" type="ORF">FD754_011208</name>
</gene>
<evidence type="ECO:0000256" key="7">
    <source>
        <dbReference type="ARBA" id="ARBA00047761"/>
    </source>
</evidence>
<dbReference type="PANTHER" id="PTHR20383">
    <property type="entry name" value="RNA POLYMERASE II SUBUNIT A C-TERMINAL DOMAIN PHOSPHATASE"/>
    <property type="match status" value="1"/>
</dbReference>
<dbReference type="EC" id="3.1.3.16" evidence="9"/>
<evidence type="ECO:0000256" key="9">
    <source>
        <dbReference type="RuleBase" id="RU369031"/>
    </source>
</evidence>
<evidence type="ECO:0000256" key="4">
    <source>
        <dbReference type="ARBA" id="ARBA00022801"/>
    </source>
</evidence>
<dbReference type="GO" id="GO:0008420">
    <property type="term" value="F:RNA polymerase II CTD heptapeptide repeat phosphatase activity"/>
    <property type="evidence" value="ECO:0007669"/>
    <property type="project" value="UniProtKB-ARBA"/>
</dbReference>
<dbReference type="Gene3D" id="3.40.50.2300">
    <property type="match status" value="2"/>
</dbReference>
<accession>A0A5N3VB04</accession>
<comment type="catalytic activity">
    <reaction evidence="8 9">
        <text>O-phospho-L-threonyl-[protein] + H2O = L-threonyl-[protein] + phosphate</text>
        <dbReference type="Rhea" id="RHEA:47004"/>
        <dbReference type="Rhea" id="RHEA-COMP:11060"/>
        <dbReference type="Rhea" id="RHEA-COMP:11605"/>
        <dbReference type="ChEBI" id="CHEBI:15377"/>
        <dbReference type="ChEBI" id="CHEBI:30013"/>
        <dbReference type="ChEBI" id="CHEBI:43474"/>
        <dbReference type="ChEBI" id="CHEBI:61977"/>
        <dbReference type="EC" id="3.1.3.16"/>
    </reaction>
</comment>
<dbReference type="AlphaFoldDB" id="A0A5N3VB04"/>
<dbReference type="FunFam" id="3.40.50.2300:FF:000039">
    <property type="entry name" value="RNA polymerase II subunit A C-terminal domain phosphatase"/>
    <property type="match status" value="1"/>
</dbReference>
<evidence type="ECO:0000313" key="11">
    <source>
        <dbReference type="Proteomes" id="UP000326458"/>
    </source>
</evidence>
<comment type="caution">
    <text evidence="10">The sequence shown here is derived from an EMBL/GenBank/DDBJ whole genome shotgun (WGS) entry which is preliminary data.</text>
</comment>
<name>A0A5N3VB04_MUNMU</name>
<evidence type="ECO:0000256" key="6">
    <source>
        <dbReference type="ARBA" id="ARBA00023242"/>
    </source>
</evidence>
<keyword evidence="5 9" id="KW-0904">Protein phosphatase</keyword>
<proteinExistence type="inferred from homology"/>
<dbReference type="EMBL" id="VCEA01000002">
    <property type="protein sequence ID" value="KAB0346351.1"/>
    <property type="molecule type" value="Genomic_DNA"/>
</dbReference>
<comment type="similarity">
    <text evidence="2 9">Belongs to the SSU72 phosphatase family.</text>
</comment>
<dbReference type="GO" id="GO:0031124">
    <property type="term" value="P:mRNA 3'-end processing"/>
    <property type="evidence" value="ECO:0007669"/>
    <property type="project" value="UniProtKB-ARBA"/>
</dbReference>
<dbReference type="InterPro" id="IPR006811">
    <property type="entry name" value="RNA_pol_II_suA"/>
</dbReference>
<comment type="function">
    <text evidence="9">Protein phosphatase that catalyzes the dephosphorylation of the C-terminal domain of RNA polymerase II. Plays a role in RNA processing and termination.</text>
</comment>
<evidence type="ECO:0000256" key="8">
    <source>
        <dbReference type="ARBA" id="ARBA00048336"/>
    </source>
</evidence>
<dbReference type="GO" id="GO:0005634">
    <property type="term" value="C:nucleus"/>
    <property type="evidence" value="ECO:0007669"/>
    <property type="project" value="UniProtKB-SubCell"/>
</dbReference>
<evidence type="ECO:0000256" key="2">
    <source>
        <dbReference type="ARBA" id="ARBA00008978"/>
    </source>
</evidence>
<keyword evidence="3 9" id="KW-0507">mRNA processing</keyword>
<keyword evidence="11" id="KW-1185">Reference proteome</keyword>
<evidence type="ECO:0000313" key="10">
    <source>
        <dbReference type="EMBL" id="KAB0346351.1"/>
    </source>
</evidence>
<evidence type="ECO:0000256" key="5">
    <source>
        <dbReference type="ARBA" id="ARBA00022912"/>
    </source>
</evidence>
<reference evidence="10 11" key="1">
    <citation type="submission" date="2019-06" db="EMBL/GenBank/DDBJ databases">
        <title>Discovery of a novel chromosome fission-fusion reversal in muntjac.</title>
        <authorList>
            <person name="Mudd A.B."/>
            <person name="Bredeson J.V."/>
            <person name="Baum R."/>
            <person name="Hockemeyer D."/>
            <person name="Rokhsar D.S."/>
        </authorList>
    </citation>
    <scope>NUCLEOTIDE SEQUENCE [LARGE SCALE GENOMIC DNA]</scope>
    <source>
        <strain evidence="10">UTSW_UCB_Mm</strain>
        <tissue evidence="10">Fibroblast cell line</tissue>
    </source>
</reference>
<organism evidence="10 11">
    <name type="scientific">Muntiacus muntjak</name>
    <name type="common">Barking deer</name>
    <name type="synonym">Indian muntjac</name>
    <dbReference type="NCBI Taxonomy" id="9888"/>
    <lineage>
        <taxon>Eukaryota</taxon>
        <taxon>Metazoa</taxon>
        <taxon>Chordata</taxon>
        <taxon>Craniata</taxon>
        <taxon>Vertebrata</taxon>
        <taxon>Euteleostomi</taxon>
        <taxon>Mammalia</taxon>
        <taxon>Eutheria</taxon>
        <taxon>Laurasiatheria</taxon>
        <taxon>Artiodactyla</taxon>
        <taxon>Ruminantia</taxon>
        <taxon>Pecora</taxon>
        <taxon>Cervidae</taxon>
        <taxon>Muntiacinae</taxon>
        <taxon>Muntiacus</taxon>
    </lineage>
</organism>
<evidence type="ECO:0000256" key="1">
    <source>
        <dbReference type="ARBA" id="ARBA00004123"/>
    </source>
</evidence>
<dbReference type="Proteomes" id="UP000326458">
    <property type="component" value="Unassembled WGS sequence"/>
</dbReference>
<comment type="catalytic activity">
    <reaction evidence="7 9">
        <text>O-phospho-L-seryl-[protein] + H2O = L-seryl-[protein] + phosphate</text>
        <dbReference type="Rhea" id="RHEA:20629"/>
        <dbReference type="Rhea" id="RHEA-COMP:9863"/>
        <dbReference type="Rhea" id="RHEA-COMP:11604"/>
        <dbReference type="ChEBI" id="CHEBI:15377"/>
        <dbReference type="ChEBI" id="CHEBI:29999"/>
        <dbReference type="ChEBI" id="CHEBI:43474"/>
        <dbReference type="ChEBI" id="CHEBI:83421"/>
        <dbReference type="EC" id="3.1.3.16"/>
    </reaction>
</comment>
<evidence type="ECO:0000256" key="3">
    <source>
        <dbReference type="ARBA" id="ARBA00022664"/>
    </source>
</evidence>